<evidence type="ECO:0000259" key="10">
    <source>
        <dbReference type="Pfam" id="PF04136"/>
    </source>
</evidence>
<dbReference type="GO" id="GO:0006886">
    <property type="term" value="P:intracellular protein transport"/>
    <property type="evidence" value="ECO:0007669"/>
    <property type="project" value="InterPro"/>
</dbReference>
<dbReference type="GO" id="GO:0017119">
    <property type="term" value="C:Golgi transport complex"/>
    <property type="evidence" value="ECO:0007669"/>
    <property type="project" value="TreeGrafter"/>
</dbReference>
<evidence type="ECO:0000256" key="2">
    <source>
        <dbReference type="ARBA" id="ARBA00009936"/>
    </source>
</evidence>
<reference evidence="12 13" key="1">
    <citation type="submission" date="2019-08" db="EMBL/GenBank/DDBJ databases">
        <authorList>
            <person name="Alioto T."/>
            <person name="Alioto T."/>
            <person name="Gomez Garrido J."/>
        </authorList>
    </citation>
    <scope>NUCLEOTIDE SEQUENCE [LARGE SCALE GENOMIC DNA]</scope>
</reference>
<keyword evidence="9" id="KW-0175">Coiled coil</keyword>
<dbReference type="GO" id="GO:0006891">
    <property type="term" value="P:intra-Golgi vesicle-mediated transport"/>
    <property type="evidence" value="ECO:0007669"/>
    <property type="project" value="TreeGrafter"/>
</dbReference>
<sequence>MSNKTVRISDKLIQWEAEKNPLAPLCSSQINAYLSLSEYLGNTDFISSDINDSNEEKLDEKEEPQILKENIETAEDFYKFYNDIAQKWMSAEIKPCIQLANELRNQLDEWNTMISKMNECMQLIDTLEEKYSEVSKKTNSLYLAGEELHTDQTSLSKICSEINERLSIFNAVNSIQLKLDSPSFIVTSEMFANMMTSIDNGIQYLNTHTSYRESNRYLALYVNARYKALSLVQTYISQCLQTGTESLDSTEFIAHYGKFQAIAKKIRPVLELIENRMDLDPVYSASLDDCVLAYVTRRKVLLGTSITSMLSNYTSSGSDYCSTLRSSCKILIQLTHDENRLYQCFFTIKCSVFREYLEAVCMHLYDMLRPLVIHMKHFETLVELCTILRIEILQDYVYEDASLEVFGSVAELLLQDIQERLVFRAHLYFFTDISEYKPSPGDIAYPEKLKQMEAIAEEMQYRQLTRYDSTGSLVSSVSEAPSVMSKQSVGGWTSAADLHGMWYPPVRRTLMCLSRLYRCVDKTIFQSLSQEAVALCLKNIHQAALIISQKKTPTDGSLFEIKHLLIIREQIAPFQVDFTIKELNLDFRKMKNAAWGLIQKHDKMFALNSSNSIIEFLLEGTPVVLENSVDSRRLVDQTLKESCQTFINNSSNTLVSPLTMFLDEVQKYIKWCNMQGLPAIVKQQEFAQPKAIQEKVQDTLVKITKDLPLFLQSMALYLANADTQFVLYRPIKNNILHIFTRIQQFLTTNSYSEEEQQLIACPTSEQLSILLSTSSLVSTKSNSRKTSAISINEDPAETNENFK</sequence>
<feature type="domain" description="Conserved oligomeric Golgi complex subunit 3 N-terminal" evidence="10">
    <location>
        <begin position="100"/>
        <end position="241"/>
    </location>
</feature>
<evidence type="ECO:0000256" key="6">
    <source>
        <dbReference type="ARBA" id="ARBA00023034"/>
    </source>
</evidence>
<comment type="subcellular location">
    <subcellularLocation>
        <location evidence="1">Golgi apparatus membrane</location>
        <topology evidence="1">Peripheral membrane protein</topology>
    </subcellularLocation>
</comment>
<evidence type="ECO:0000256" key="4">
    <source>
        <dbReference type="ARBA" id="ARBA00022448"/>
    </source>
</evidence>
<organism evidence="12 13">
    <name type="scientific">Cinara cedri</name>
    <dbReference type="NCBI Taxonomy" id="506608"/>
    <lineage>
        <taxon>Eukaryota</taxon>
        <taxon>Metazoa</taxon>
        <taxon>Ecdysozoa</taxon>
        <taxon>Arthropoda</taxon>
        <taxon>Hexapoda</taxon>
        <taxon>Insecta</taxon>
        <taxon>Pterygota</taxon>
        <taxon>Neoptera</taxon>
        <taxon>Paraneoptera</taxon>
        <taxon>Hemiptera</taxon>
        <taxon>Sternorrhyncha</taxon>
        <taxon>Aphidomorpha</taxon>
        <taxon>Aphidoidea</taxon>
        <taxon>Aphididae</taxon>
        <taxon>Lachninae</taxon>
        <taxon>Cinara</taxon>
    </lineage>
</organism>
<evidence type="ECO:0000256" key="9">
    <source>
        <dbReference type="SAM" id="Coils"/>
    </source>
</evidence>
<keyword evidence="6" id="KW-0333">Golgi apparatus</keyword>
<dbReference type="EMBL" id="CABPRJ010000959">
    <property type="protein sequence ID" value="VVC32850.1"/>
    <property type="molecule type" value="Genomic_DNA"/>
</dbReference>
<comment type="similarity">
    <text evidence="2">Belongs to the COG3 family.</text>
</comment>
<evidence type="ECO:0000256" key="1">
    <source>
        <dbReference type="ARBA" id="ARBA00004395"/>
    </source>
</evidence>
<dbReference type="Pfam" id="PF20671">
    <property type="entry name" value="COG3_C"/>
    <property type="match status" value="1"/>
</dbReference>
<feature type="domain" description="Conserved oligomeric Golgi complex subunit 3 C-terminal" evidence="11">
    <location>
        <begin position="254"/>
        <end position="590"/>
    </location>
</feature>
<evidence type="ECO:0000256" key="5">
    <source>
        <dbReference type="ARBA" id="ARBA00022927"/>
    </source>
</evidence>
<dbReference type="InterPro" id="IPR048685">
    <property type="entry name" value="COG3_C"/>
</dbReference>
<evidence type="ECO:0000256" key="8">
    <source>
        <dbReference type="ARBA" id="ARBA00031339"/>
    </source>
</evidence>
<keyword evidence="7" id="KW-0472">Membrane</keyword>
<dbReference type="OrthoDB" id="296793at2759"/>
<evidence type="ECO:0000256" key="7">
    <source>
        <dbReference type="ARBA" id="ARBA00023136"/>
    </source>
</evidence>
<dbReference type="GO" id="GO:0007030">
    <property type="term" value="P:Golgi organization"/>
    <property type="evidence" value="ECO:0007669"/>
    <property type="project" value="TreeGrafter"/>
</dbReference>
<evidence type="ECO:0000256" key="3">
    <source>
        <dbReference type="ARBA" id="ARBA00020976"/>
    </source>
</evidence>
<feature type="coiled-coil region" evidence="9">
    <location>
        <begin position="100"/>
        <end position="137"/>
    </location>
</feature>
<dbReference type="PANTHER" id="PTHR13302:SF8">
    <property type="entry name" value="CONSERVED OLIGOMERIC GOLGI COMPLEX SUBUNIT 3"/>
    <property type="match status" value="1"/>
</dbReference>
<dbReference type="InterPro" id="IPR048320">
    <property type="entry name" value="COG3_N"/>
</dbReference>
<evidence type="ECO:0000259" key="11">
    <source>
        <dbReference type="Pfam" id="PF20671"/>
    </source>
</evidence>
<evidence type="ECO:0000313" key="13">
    <source>
        <dbReference type="Proteomes" id="UP000325440"/>
    </source>
</evidence>
<dbReference type="PANTHER" id="PTHR13302">
    <property type="entry name" value="CONSERVED OLIGOMERIC GOLGI COMPLEX COMPONENT 3"/>
    <property type="match status" value="1"/>
</dbReference>
<keyword evidence="13" id="KW-1185">Reference proteome</keyword>
<dbReference type="Pfam" id="PF04136">
    <property type="entry name" value="COG3_N"/>
    <property type="match status" value="1"/>
</dbReference>
<keyword evidence="4" id="KW-0813">Transport</keyword>
<gene>
    <name evidence="12" type="ORF">CINCED_3A023113</name>
</gene>
<dbReference type="InterPro" id="IPR007265">
    <property type="entry name" value="COG_su3"/>
</dbReference>
<dbReference type="GO" id="GO:0005801">
    <property type="term" value="C:cis-Golgi network"/>
    <property type="evidence" value="ECO:0007669"/>
    <property type="project" value="InterPro"/>
</dbReference>
<dbReference type="AlphaFoldDB" id="A0A5E4MPR1"/>
<dbReference type="GO" id="GO:0000139">
    <property type="term" value="C:Golgi membrane"/>
    <property type="evidence" value="ECO:0007669"/>
    <property type="project" value="UniProtKB-SubCell"/>
</dbReference>
<keyword evidence="5" id="KW-0653">Protein transport</keyword>
<name>A0A5E4MPR1_9HEMI</name>
<proteinExistence type="inferred from homology"/>
<protein>
    <recommendedName>
        <fullName evidence="3">Conserved oligomeric Golgi complex subunit 3</fullName>
    </recommendedName>
    <alternativeName>
        <fullName evidence="8">Component of oligomeric Golgi complex 3</fullName>
    </alternativeName>
</protein>
<dbReference type="Proteomes" id="UP000325440">
    <property type="component" value="Unassembled WGS sequence"/>
</dbReference>
<evidence type="ECO:0000313" key="12">
    <source>
        <dbReference type="EMBL" id="VVC32850.1"/>
    </source>
</evidence>
<accession>A0A5E4MPR1</accession>